<evidence type="ECO:0000313" key="2">
    <source>
        <dbReference type="EMBL" id="QOD38690.1"/>
    </source>
</evidence>
<sequence length="454" mass="51714">MPKKMERHAAVLSKLKSVIQHTDSKVMAERRSAIERWVKTYIRQVEYLKDDKLQFLYNIFRDESCWSGTRLNNTILGQRFTEEKIGEIKNPLPIYDMACRYCVIDKIPLLFQKQFESYKSSFSSEAIDDDGKPATSNNKYVKSELLGYMKSQDPVFSFWVDKKSGEFKKHVSATEGFKKAIELKWSEGVEYFYSLLNEKERERKITDAVTILSSVQCDHNGAVTLDFCLSKMSDQAKNKLFKDSELSKKDKGVYSLFSALIHQGFFDTIQAILPIFKDKILEDKILSPRSYTLLLSSLSDMMLENSESTIQAREAIMNLIKCGNFNNHEGREEKAAVFFSNGRVPIKRALAGLIVDWQLGCTKKEEVLKVLQFAKEFCAVESFMYFKKSVVDNLKMVGRDGMRKNIDYGKLAEKLFAELDTVSVPNGRGDFGGAGDPQSTLGSTEVSSFSGRNK</sequence>
<dbReference type="EMBL" id="CP061738">
    <property type="protein sequence ID" value="QOD38690.1"/>
    <property type="molecule type" value="Genomic_DNA"/>
</dbReference>
<dbReference type="KEGG" id="wms:ID128_02375"/>
<keyword evidence="3" id="KW-1185">Reference proteome</keyword>
<dbReference type="AlphaFoldDB" id="A0A7M3U2Q5"/>
<protein>
    <submittedName>
        <fullName evidence="2">Uncharacterized protein</fullName>
    </submittedName>
</protein>
<reference evidence="2 3" key="1">
    <citation type="submission" date="2020-09" db="EMBL/GenBank/DDBJ databases">
        <title>An Earliest Endosymbiont, Wolbachia massiliensis sp. nov., Strain PL13 From the Bed Bug (Cimex hemipterius), Type strain of a New supergroup T.</title>
        <authorList>
            <person name="Laidoudi Y."/>
            <person name="Levasseur A."/>
            <person name="Medkour H."/>
            <person name="Maaloum M."/>
            <person name="BenKhedher M."/>
            <person name="Sambou M."/>
            <person name="Bassene H."/>
            <person name="Davoust B."/>
            <person name="Fenollar F."/>
            <person name="Raoult D."/>
            <person name="Mediannikov O."/>
        </authorList>
    </citation>
    <scope>NUCLEOTIDE SEQUENCE [LARGE SCALE GENOMIC DNA]</scope>
    <source>
        <strain evidence="2 3">PL13</strain>
    </source>
</reference>
<feature type="compositionally biased region" description="Polar residues" evidence="1">
    <location>
        <begin position="437"/>
        <end position="454"/>
    </location>
</feature>
<dbReference type="Proteomes" id="UP000516514">
    <property type="component" value="Chromosome"/>
</dbReference>
<name>A0A7M3U2Q5_9RICK</name>
<gene>
    <name evidence="2" type="ORF">ID128_02375</name>
</gene>
<evidence type="ECO:0000256" key="1">
    <source>
        <dbReference type="SAM" id="MobiDB-lite"/>
    </source>
</evidence>
<evidence type="ECO:0000313" key="3">
    <source>
        <dbReference type="Proteomes" id="UP000516514"/>
    </source>
</evidence>
<feature type="region of interest" description="Disordered" evidence="1">
    <location>
        <begin position="428"/>
        <end position="454"/>
    </location>
</feature>
<proteinExistence type="predicted"/>
<accession>A0A7M3U2Q5</accession>
<organism evidence="2 3">
    <name type="scientific">Candidatus Wolbachia massiliensis</name>
    <dbReference type="NCBI Taxonomy" id="1845000"/>
    <lineage>
        <taxon>Bacteria</taxon>
        <taxon>Pseudomonadati</taxon>
        <taxon>Pseudomonadota</taxon>
        <taxon>Alphaproteobacteria</taxon>
        <taxon>Rickettsiales</taxon>
        <taxon>Anaplasmataceae</taxon>
        <taxon>Wolbachieae</taxon>
        <taxon>Wolbachia</taxon>
    </lineage>
</organism>
<dbReference type="RefSeq" id="WP_191111446.1">
    <property type="nucleotide sequence ID" value="NZ_CP061738.1"/>
</dbReference>